<dbReference type="PRINTS" id="PR00085">
    <property type="entry name" value="THFDHDRGNASE"/>
</dbReference>
<accession>A0A367IQQ0</accession>
<proteinExistence type="predicted"/>
<sequence length="204" mass="22673">CVSELKDVEGLCHKFVQNVYHNIRFMDQEETMKCIIPCTPLAIVKILEFIGVYNPVIPYGNRLYGRTIAVVNRSEIVGRPLAAMLSNDGAKVYSIDVNGIQLFTRGTGIKLKAHKVEDIDATVEQVIPQCDVVITGVPTPNYKLSTSLLKEGVVAINFSSFANFEEDVKSKASIFVPSVGKVTVAMLERNLLRLHDYQNNLTEK</sequence>
<dbReference type="PANTHER" id="PTHR48099">
    <property type="entry name" value="C-1-TETRAHYDROFOLATE SYNTHASE, CYTOPLASMIC-RELATED"/>
    <property type="match status" value="1"/>
</dbReference>
<dbReference type="InterPro" id="IPR000672">
    <property type="entry name" value="THF_DH/CycHdrlase"/>
</dbReference>
<dbReference type="CDD" id="cd01079">
    <property type="entry name" value="NAD_bind_m-THF_DH"/>
    <property type="match status" value="1"/>
</dbReference>
<comment type="caution">
    <text evidence="2">The sequence shown here is derived from an EMBL/GenBank/DDBJ whole genome shotgun (WGS) entry which is preliminary data.</text>
</comment>
<dbReference type="PANTHER" id="PTHR48099:SF3">
    <property type="entry name" value="METHYLENETETRAHYDROFOLATE DEHYDROGENASE [NAD(+)]"/>
    <property type="match status" value="1"/>
</dbReference>
<dbReference type="GO" id="GO:0005829">
    <property type="term" value="C:cytosol"/>
    <property type="evidence" value="ECO:0007669"/>
    <property type="project" value="TreeGrafter"/>
</dbReference>
<dbReference type="FunFam" id="3.40.50.720:FF:000255">
    <property type="entry name" value="Methylenetetrahydrofolate dehydrogenase"/>
    <property type="match status" value="1"/>
</dbReference>
<dbReference type="GO" id="GO:0004488">
    <property type="term" value="F:methylenetetrahydrofolate dehydrogenase (NADP+) activity"/>
    <property type="evidence" value="ECO:0007669"/>
    <property type="project" value="InterPro"/>
</dbReference>
<protein>
    <submittedName>
        <fullName evidence="2">NAD-dependent 5,10-methylenetetrahydrafolate dehydrogenase</fullName>
    </submittedName>
</protein>
<keyword evidence="3" id="KW-1185">Reference proteome</keyword>
<dbReference type="EMBL" id="PJQM01006227">
    <property type="protein sequence ID" value="RCH80024.1"/>
    <property type="molecule type" value="Genomic_DNA"/>
</dbReference>
<dbReference type="GO" id="GO:0009113">
    <property type="term" value="P:purine nucleobase biosynthetic process"/>
    <property type="evidence" value="ECO:0007669"/>
    <property type="project" value="TreeGrafter"/>
</dbReference>
<reference evidence="2 3" key="1">
    <citation type="journal article" date="2018" name="G3 (Bethesda)">
        <title>Phylogenetic and Phylogenomic Definition of Rhizopus Species.</title>
        <authorList>
            <person name="Gryganskyi A.P."/>
            <person name="Golan J."/>
            <person name="Dolatabadi S."/>
            <person name="Mondo S."/>
            <person name="Robb S."/>
            <person name="Idnurm A."/>
            <person name="Muszewska A."/>
            <person name="Steczkiewicz K."/>
            <person name="Masonjones S."/>
            <person name="Liao H.L."/>
            <person name="Gajdeczka M.T."/>
            <person name="Anike F."/>
            <person name="Vuek A."/>
            <person name="Anishchenko I.M."/>
            <person name="Voigt K."/>
            <person name="de Hoog G.S."/>
            <person name="Smith M.E."/>
            <person name="Heitman J."/>
            <person name="Vilgalys R."/>
            <person name="Stajich J.E."/>
        </authorList>
    </citation>
    <scope>NUCLEOTIDE SEQUENCE [LARGE SCALE GENOMIC DNA]</scope>
    <source>
        <strain evidence="2 3">LSU 92-RS-03</strain>
    </source>
</reference>
<organism evidence="2 3">
    <name type="scientific">Rhizopus stolonifer</name>
    <name type="common">Rhizopus nigricans</name>
    <dbReference type="NCBI Taxonomy" id="4846"/>
    <lineage>
        <taxon>Eukaryota</taxon>
        <taxon>Fungi</taxon>
        <taxon>Fungi incertae sedis</taxon>
        <taxon>Mucoromycota</taxon>
        <taxon>Mucoromycotina</taxon>
        <taxon>Mucoromycetes</taxon>
        <taxon>Mucorales</taxon>
        <taxon>Mucorineae</taxon>
        <taxon>Rhizopodaceae</taxon>
        <taxon>Rhizopus</taxon>
    </lineage>
</organism>
<dbReference type="OrthoDB" id="41403at2759"/>
<dbReference type="Proteomes" id="UP000253551">
    <property type="component" value="Unassembled WGS sequence"/>
</dbReference>
<dbReference type="Gene3D" id="3.40.50.10860">
    <property type="entry name" value="Leucine Dehydrogenase, chain A, domain 1"/>
    <property type="match status" value="1"/>
</dbReference>
<name>A0A367IQQ0_RHIST</name>
<gene>
    <name evidence="2" type="primary">MTD1_1</name>
    <name evidence="2" type="ORF">CU098_000292</name>
</gene>
<evidence type="ECO:0000313" key="3">
    <source>
        <dbReference type="Proteomes" id="UP000253551"/>
    </source>
</evidence>
<dbReference type="GO" id="GO:0004487">
    <property type="term" value="F:methylenetetrahydrofolate dehydrogenase (NAD+) activity"/>
    <property type="evidence" value="ECO:0007669"/>
    <property type="project" value="TreeGrafter"/>
</dbReference>
<evidence type="ECO:0000313" key="2">
    <source>
        <dbReference type="EMBL" id="RCH80024.1"/>
    </source>
</evidence>
<dbReference type="SUPFAM" id="SSF51735">
    <property type="entry name" value="NAD(P)-binding Rossmann-fold domains"/>
    <property type="match status" value="1"/>
</dbReference>
<dbReference type="InterPro" id="IPR035812">
    <property type="entry name" value="m-THF_DH_NAD-bd"/>
</dbReference>
<dbReference type="STRING" id="4846.A0A367IQQ0"/>
<dbReference type="Pfam" id="PF02882">
    <property type="entry name" value="THF_DHG_CYH_C"/>
    <property type="match status" value="1"/>
</dbReference>
<dbReference type="InterPro" id="IPR036291">
    <property type="entry name" value="NAD(P)-bd_dom_sf"/>
</dbReference>
<dbReference type="AlphaFoldDB" id="A0A367IQQ0"/>
<evidence type="ECO:0000259" key="1">
    <source>
        <dbReference type="Pfam" id="PF02882"/>
    </source>
</evidence>
<feature type="non-terminal residue" evidence="2">
    <location>
        <position position="1"/>
    </location>
</feature>
<dbReference type="Gene3D" id="3.40.50.720">
    <property type="entry name" value="NAD(P)-binding Rossmann-like Domain"/>
    <property type="match status" value="1"/>
</dbReference>
<feature type="domain" description="Tetrahydrofolate dehydrogenase/cyclohydrolase NAD(P)-binding" evidence="1">
    <location>
        <begin position="37"/>
        <end position="196"/>
    </location>
</feature>
<dbReference type="InterPro" id="IPR020631">
    <property type="entry name" value="THF_DH/CycHdrlase_NAD-bd_dom"/>
</dbReference>